<dbReference type="Pfam" id="PF00254">
    <property type="entry name" value="FKBP_C"/>
    <property type="match status" value="1"/>
</dbReference>
<dbReference type="InterPro" id="IPR037041">
    <property type="entry name" value="Trigger_fac_C_sf"/>
</dbReference>
<organism evidence="2">
    <name type="scientific">sediment metagenome</name>
    <dbReference type="NCBI Taxonomy" id="749907"/>
    <lineage>
        <taxon>unclassified sequences</taxon>
        <taxon>metagenomes</taxon>
        <taxon>ecological metagenomes</taxon>
    </lineage>
</organism>
<dbReference type="AlphaFoldDB" id="D9PL28"/>
<keyword evidence="2" id="KW-0413">Isomerase</keyword>
<dbReference type="Pfam" id="PF05697">
    <property type="entry name" value="Trigger_N"/>
    <property type="match status" value="1"/>
</dbReference>
<dbReference type="InterPro" id="IPR001179">
    <property type="entry name" value="PPIase_FKBP_dom"/>
</dbReference>
<reference evidence="2" key="1">
    <citation type="submission" date="2010-07" db="EMBL/GenBank/DDBJ databases">
        <authorList>
            <consortium name="CONSOLIDER consortium CSD2007-00005"/>
            <person name="Guazzaroni M.-E."/>
            <person name="Richter M."/>
            <person name="Garcia-Salamanca A."/>
            <person name="Yarza P."/>
            <person name="Ferrer M."/>
        </authorList>
    </citation>
    <scope>NUCLEOTIDE SEQUENCE</scope>
</reference>
<comment type="caution">
    <text evidence="2">The sequence shown here is derived from an EMBL/GenBank/DDBJ whole genome shotgun (WGS) entry which is preliminary data.</text>
</comment>
<dbReference type="GO" id="GO:0006457">
    <property type="term" value="P:protein folding"/>
    <property type="evidence" value="ECO:0007669"/>
    <property type="project" value="InterPro"/>
</dbReference>
<feature type="non-terminal residue" evidence="2">
    <location>
        <position position="101"/>
    </location>
</feature>
<dbReference type="SUPFAM" id="SSF54534">
    <property type="entry name" value="FKBP-like"/>
    <property type="match status" value="1"/>
</dbReference>
<feature type="domain" description="PPIase FKBP-type" evidence="1">
    <location>
        <begin position="51"/>
        <end position="101"/>
    </location>
</feature>
<dbReference type="PROSITE" id="PS50059">
    <property type="entry name" value="FKBP_PPIASE"/>
    <property type="match status" value="1"/>
</dbReference>
<dbReference type="InterPro" id="IPR046357">
    <property type="entry name" value="PPIase_dom_sf"/>
</dbReference>
<name>D9PL28_9ZZZZ</name>
<evidence type="ECO:0000313" key="2">
    <source>
        <dbReference type="EMBL" id="EFK95735.1"/>
    </source>
</evidence>
<accession>D9PL28</accession>
<sequence>MFPEIKLGDLSQIKVNRPVVEVSDADVDRTLDVLCKQRVQFHAVEREAKEGDRVHIDYLGQIDGVAFPGGEAKDFPVVLGEGRTLKEFEGSLNGMKTGESK</sequence>
<evidence type="ECO:0000259" key="1">
    <source>
        <dbReference type="PROSITE" id="PS50059"/>
    </source>
</evidence>
<dbReference type="EMBL" id="ADZX01000677">
    <property type="protein sequence ID" value="EFK95735.1"/>
    <property type="molecule type" value="Genomic_DNA"/>
</dbReference>
<gene>
    <name evidence="2" type="primary">tig</name>
    <name evidence="2" type="ORF">LDC_2251</name>
</gene>
<dbReference type="Gene3D" id="3.10.50.40">
    <property type="match status" value="1"/>
</dbReference>
<proteinExistence type="predicted"/>
<protein>
    <submittedName>
        <fullName evidence="2">Peptidyl-prolyl cis-trans isomerase (Trigger factor)</fullName>
    </submittedName>
</protein>
<dbReference type="Gene3D" id="1.10.3120.10">
    <property type="entry name" value="Trigger factor, C-terminal domain"/>
    <property type="match status" value="1"/>
</dbReference>
<dbReference type="GO" id="GO:0015031">
    <property type="term" value="P:protein transport"/>
    <property type="evidence" value="ECO:0007669"/>
    <property type="project" value="InterPro"/>
</dbReference>
<dbReference type="InterPro" id="IPR008881">
    <property type="entry name" value="Trigger_fac_ribosome-bd_bac"/>
</dbReference>
<reference evidence="2" key="2">
    <citation type="journal article" date="2011" name="Microb. Ecol.">
        <title>Taxonomic and Functional Metagenomic Profiling of the Microbial Community in the Anoxic Sediment of a Sub-saline Shallow Lake (Laguna de Carrizo, Central Spain).</title>
        <authorList>
            <person name="Ferrer M."/>
            <person name="Guazzaroni M.E."/>
            <person name="Richter M."/>
            <person name="Garcia-Salamanca A."/>
            <person name="Yarza P."/>
            <person name="Suarez-Suarez A."/>
            <person name="Solano J."/>
            <person name="Alcaide M."/>
            <person name="van Dillewijn P."/>
            <person name="Molina-Henares M.A."/>
            <person name="Lopez-Cortes N."/>
            <person name="Al-Ramahi Y."/>
            <person name="Guerrero C."/>
            <person name="Acosta A."/>
            <person name="de Eugenio L.I."/>
            <person name="Martinez V."/>
            <person name="Marques S."/>
            <person name="Rojo F."/>
            <person name="Santero E."/>
            <person name="Genilloud O."/>
            <person name="Perez-Perez J."/>
            <person name="Rossello-Mora R."/>
            <person name="Ramos J.L."/>
        </authorList>
    </citation>
    <scope>NUCLEOTIDE SEQUENCE</scope>
</reference>
<dbReference type="GO" id="GO:0003755">
    <property type="term" value="F:peptidyl-prolyl cis-trans isomerase activity"/>
    <property type="evidence" value="ECO:0007669"/>
    <property type="project" value="InterPro"/>
</dbReference>